<dbReference type="InterPro" id="IPR023198">
    <property type="entry name" value="PGP-like_dom2"/>
</dbReference>
<dbReference type="InterPro" id="IPR006439">
    <property type="entry name" value="HAD-SF_hydro_IA"/>
</dbReference>
<dbReference type="Gene3D" id="3.40.50.1000">
    <property type="entry name" value="HAD superfamily/HAD-like"/>
    <property type="match status" value="1"/>
</dbReference>
<proteinExistence type="predicted"/>
<dbReference type="InterPro" id="IPR023214">
    <property type="entry name" value="HAD_sf"/>
</dbReference>
<reference evidence="1 2" key="1">
    <citation type="submission" date="2018-06" db="EMBL/GenBank/DDBJ databases">
        <title>Genomic Encyclopedia of Archaeal and Bacterial Type Strains, Phase II (KMG-II): from individual species to whole genera.</title>
        <authorList>
            <person name="Goeker M."/>
        </authorList>
    </citation>
    <scope>NUCLEOTIDE SEQUENCE [LARGE SCALE GENOMIC DNA]</scope>
    <source>
        <strain evidence="1 2">DSM 23241</strain>
    </source>
</reference>
<dbReference type="Gene3D" id="1.10.150.240">
    <property type="entry name" value="Putative phosphatase, domain 2"/>
    <property type="match status" value="1"/>
</dbReference>
<dbReference type="NCBIfam" id="TIGR01509">
    <property type="entry name" value="HAD-SF-IA-v3"/>
    <property type="match status" value="1"/>
</dbReference>
<evidence type="ECO:0000313" key="1">
    <source>
        <dbReference type="EMBL" id="PZX64793.1"/>
    </source>
</evidence>
<dbReference type="SFLD" id="SFLDG01129">
    <property type="entry name" value="C1.5:_HAD__Beta-PGM__Phosphata"/>
    <property type="match status" value="1"/>
</dbReference>
<dbReference type="RefSeq" id="WP_111293932.1">
    <property type="nucleotide sequence ID" value="NZ_QKZV01000002.1"/>
</dbReference>
<dbReference type="NCBIfam" id="NF008087">
    <property type="entry name" value="PRK10826.1"/>
    <property type="match status" value="1"/>
</dbReference>
<accession>A0A2W7RVP1</accession>
<keyword evidence="2" id="KW-1185">Reference proteome</keyword>
<dbReference type="SFLD" id="SFLDG01135">
    <property type="entry name" value="C1.5.6:_HAD__Beta-PGM__Phospha"/>
    <property type="match status" value="1"/>
</dbReference>
<evidence type="ECO:0000313" key="2">
    <source>
        <dbReference type="Proteomes" id="UP000249720"/>
    </source>
</evidence>
<protein>
    <submittedName>
        <fullName evidence="1">Sugar-phosphatase</fullName>
    </submittedName>
</protein>
<dbReference type="EMBL" id="QKZV01000002">
    <property type="protein sequence ID" value="PZX64793.1"/>
    <property type="molecule type" value="Genomic_DNA"/>
</dbReference>
<dbReference type="AlphaFoldDB" id="A0A2W7RVP1"/>
<sequence length="218" mass="24540">MALNTVIFDMDGLLIDSEPLWKEAADEVFEQYNIHLSETQYHTTTGLRTHEFVSTWFQLFKIPESEVAIAEKNILNSVAKKIADKGKPMPGVPYIFNFFQSRSFKIGLASSSPMFIIEQVIDQLNIKNVIQATASAEHLQYGKPHPEVYLNCASALNAHPTECICFEDSFNGMIAAKAARMKCVVIPMYHQQKEERWAAADLKISSLQNFGTLHLNGL</sequence>
<dbReference type="Proteomes" id="UP000249720">
    <property type="component" value="Unassembled WGS sequence"/>
</dbReference>
<comment type="caution">
    <text evidence="1">The sequence shown here is derived from an EMBL/GenBank/DDBJ whole genome shotgun (WGS) entry which is preliminary data.</text>
</comment>
<dbReference type="SUPFAM" id="SSF56784">
    <property type="entry name" value="HAD-like"/>
    <property type="match status" value="1"/>
</dbReference>
<dbReference type="InterPro" id="IPR041492">
    <property type="entry name" value="HAD_2"/>
</dbReference>
<dbReference type="Pfam" id="PF13419">
    <property type="entry name" value="HAD_2"/>
    <property type="match status" value="1"/>
</dbReference>
<dbReference type="InterPro" id="IPR036412">
    <property type="entry name" value="HAD-like_sf"/>
</dbReference>
<dbReference type="PANTHER" id="PTHR18901:SF38">
    <property type="entry name" value="PSEUDOURIDINE-5'-PHOSPHATASE"/>
    <property type="match status" value="1"/>
</dbReference>
<organism evidence="1 2">
    <name type="scientific">Hydrotalea sandarakina</name>
    <dbReference type="NCBI Taxonomy" id="1004304"/>
    <lineage>
        <taxon>Bacteria</taxon>
        <taxon>Pseudomonadati</taxon>
        <taxon>Bacteroidota</taxon>
        <taxon>Chitinophagia</taxon>
        <taxon>Chitinophagales</taxon>
        <taxon>Chitinophagaceae</taxon>
        <taxon>Hydrotalea</taxon>
    </lineage>
</organism>
<name>A0A2W7RVP1_9BACT</name>
<dbReference type="PANTHER" id="PTHR18901">
    <property type="entry name" value="2-DEOXYGLUCOSE-6-PHOSPHATE PHOSPHATASE 2"/>
    <property type="match status" value="1"/>
</dbReference>
<dbReference type="SFLD" id="SFLDS00003">
    <property type="entry name" value="Haloacid_Dehalogenase"/>
    <property type="match status" value="1"/>
</dbReference>
<gene>
    <name evidence="1" type="ORF">LX80_00994</name>
</gene>
<dbReference type="OrthoDB" id="9797743at2"/>